<protein>
    <submittedName>
        <fullName evidence="1">Uncharacterized protein</fullName>
    </submittedName>
</protein>
<dbReference type="KEGG" id="sre:PTSG_12312"/>
<organism evidence="2">
    <name type="scientific">Salpingoeca rosetta (strain ATCC 50818 / BSB-021)</name>
    <dbReference type="NCBI Taxonomy" id="946362"/>
    <lineage>
        <taxon>Eukaryota</taxon>
        <taxon>Choanoflagellata</taxon>
        <taxon>Craspedida</taxon>
        <taxon>Salpingoecidae</taxon>
        <taxon>Salpingoeca</taxon>
    </lineage>
</organism>
<keyword evidence="2" id="KW-1185">Reference proteome</keyword>
<gene>
    <name evidence="1" type="ORF">PTSG_12312</name>
</gene>
<dbReference type="AlphaFoldDB" id="F2UAA7"/>
<evidence type="ECO:0000313" key="2">
    <source>
        <dbReference type="Proteomes" id="UP000007799"/>
    </source>
</evidence>
<dbReference type="RefSeq" id="XP_004993963.1">
    <property type="nucleotide sequence ID" value="XM_004993906.1"/>
</dbReference>
<proteinExistence type="predicted"/>
<name>F2UAA7_SALR5</name>
<dbReference type="InParanoid" id="F2UAA7"/>
<dbReference type="Proteomes" id="UP000007799">
    <property type="component" value="Unassembled WGS sequence"/>
</dbReference>
<dbReference type="EMBL" id="GL832966">
    <property type="protein sequence ID" value="EGD73682.1"/>
    <property type="molecule type" value="Genomic_DNA"/>
</dbReference>
<sequence length="78" mass="8659">MDSFLAFHISQDPCLLLIQQPYKWYGGAQAANGLIYCVPRSATSVLIVDPVSLTTDVTTLVVECHNKIPLSLQKHYKP</sequence>
<reference evidence="1" key="1">
    <citation type="submission" date="2009-08" db="EMBL/GenBank/DDBJ databases">
        <title>Annotation of Salpingoeca rosetta.</title>
        <authorList>
            <consortium name="The Broad Institute Genome Sequencing Platform"/>
            <person name="Russ C."/>
            <person name="Cuomo C."/>
            <person name="Burger G."/>
            <person name="Gray M.W."/>
            <person name="Holland P.W.H."/>
            <person name="King N."/>
            <person name="Lang F.B.F."/>
            <person name="Roger A.J."/>
            <person name="Ruiz-Trillo I."/>
            <person name="Young S.K."/>
            <person name="Zeng Q."/>
            <person name="Gargeya S."/>
            <person name="Alvarado L."/>
            <person name="Berlin A."/>
            <person name="Chapman S.B."/>
            <person name="Chen Z."/>
            <person name="Freedman E."/>
            <person name="Gellesch M."/>
            <person name="Goldberg J."/>
            <person name="Griggs A."/>
            <person name="Gujja S."/>
            <person name="Heilman E."/>
            <person name="Heiman D."/>
            <person name="Howarth C."/>
            <person name="Mehta T."/>
            <person name="Neiman D."/>
            <person name="Pearson M."/>
            <person name="Roberts A."/>
            <person name="Saif S."/>
            <person name="Shea T."/>
            <person name="Shenoy N."/>
            <person name="Sisk P."/>
            <person name="Stolte C."/>
            <person name="Sykes S."/>
            <person name="White J."/>
            <person name="Yandava C."/>
            <person name="Haas B."/>
            <person name="Nusbaum C."/>
            <person name="Birren B."/>
        </authorList>
    </citation>
    <scope>NUCLEOTIDE SEQUENCE [LARGE SCALE GENOMIC DNA]</scope>
    <source>
        <strain evidence="1">ATCC 50818</strain>
    </source>
</reference>
<dbReference type="GeneID" id="16074541"/>
<evidence type="ECO:0000313" key="1">
    <source>
        <dbReference type="EMBL" id="EGD73682.1"/>
    </source>
</evidence>
<accession>F2UAA7</accession>